<dbReference type="AlphaFoldDB" id="A0A930V2J8"/>
<evidence type="ECO:0000313" key="1">
    <source>
        <dbReference type="EMBL" id="MBF4162839.1"/>
    </source>
</evidence>
<comment type="caution">
    <text evidence="1">The sequence shown here is derived from an EMBL/GenBank/DDBJ whole genome shotgun (WGS) entry which is preliminary data.</text>
</comment>
<protein>
    <submittedName>
        <fullName evidence="1">Uncharacterized protein</fullName>
    </submittedName>
</protein>
<dbReference type="Proteomes" id="UP000656804">
    <property type="component" value="Unassembled WGS sequence"/>
</dbReference>
<name>A0A930V2J8_9ACTN</name>
<dbReference type="EMBL" id="JADIVZ010000007">
    <property type="protein sequence ID" value="MBF4162839.1"/>
    <property type="molecule type" value="Genomic_DNA"/>
</dbReference>
<reference evidence="1" key="1">
    <citation type="submission" date="2020-11" db="EMBL/GenBank/DDBJ databases">
        <title>Nocardioides sp. CBS4Y-1, whole genome shotgun sequence.</title>
        <authorList>
            <person name="Tuo L."/>
        </authorList>
    </citation>
    <scope>NUCLEOTIDE SEQUENCE</scope>
    <source>
        <strain evidence="1">CBS4Y-1</strain>
    </source>
</reference>
<sequence>MTATPRARLLLAAVLAAVLIVVLAWMRAAADPPVEVVGDSPSREAWKTIEYDGVRVDVPSAWERLDMGDCEFQLKRWARPDSPPCVFEEGIAFYDSATFDPAHGPGVVREIGNRTPTWGGYTYVGEVAVYASYGDRALVQDLLASAREAG</sequence>
<dbReference type="RefSeq" id="WP_194504098.1">
    <property type="nucleotide sequence ID" value="NZ_JADIVZ010000007.1"/>
</dbReference>
<proteinExistence type="predicted"/>
<organism evidence="1 2">
    <name type="scientific">Nocardioides acrostichi</name>
    <dbReference type="NCBI Taxonomy" id="2784339"/>
    <lineage>
        <taxon>Bacteria</taxon>
        <taxon>Bacillati</taxon>
        <taxon>Actinomycetota</taxon>
        <taxon>Actinomycetes</taxon>
        <taxon>Propionibacteriales</taxon>
        <taxon>Nocardioidaceae</taxon>
        <taxon>Nocardioides</taxon>
    </lineage>
</organism>
<keyword evidence="2" id="KW-1185">Reference proteome</keyword>
<gene>
    <name evidence="1" type="ORF">ISG29_14170</name>
</gene>
<evidence type="ECO:0000313" key="2">
    <source>
        <dbReference type="Proteomes" id="UP000656804"/>
    </source>
</evidence>
<accession>A0A930V2J8</accession>